<evidence type="ECO:0000313" key="3">
    <source>
        <dbReference type="EMBL" id="RZC04718.1"/>
    </source>
</evidence>
<evidence type="ECO:0000256" key="1">
    <source>
        <dbReference type="SAM" id="Phobius"/>
    </source>
</evidence>
<feature type="transmembrane region" description="Helical" evidence="1">
    <location>
        <begin position="22"/>
        <end position="42"/>
    </location>
</feature>
<keyword evidence="1" id="KW-1133">Transmembrane helix</keyword>
<evidence type="ECO:0000313" key="5">
    <source>
        <dbReference type="Proteomes" id="UP000289340"/>
    </source>
</evidence>
<comment type="caution">
    <text evidence="4">The sequence shown here is derived from an EMBL/GenBank/DDBJ whole genome shotgun (WGS) entry which is preliminary data.</text>
</comment>
<accession>A0A445K1W2</accession>
<dbReference type="Pfam" id="PF13334">
    <property type="entry name" value="DUF4094"/>
    <property type="match status" value="1"/>
</dbReference>
<gene>
    <name evidence="4" type="ORF">D0Y65_019035</name>
</gene>
<dbReference type="UniPathway" id="UPA00378"/>
<feature type="transmembrane region" description="Helical" evidence="1">
    <location>
        <begin position="69"/>
        <end position="89"/>
    </location>
</feature>
<proteinExistence type="predicted"/>
<dbReference type="EMBL" id="QZWG01000007">
    <property type="protein sequence ID" value="RZC04719.1"/>
    <property type="molecule type" value="Genomic_DNA"/>
</dbReference>
<keyword evidence="1" id="KW-0472">Membrane</keyword>
<keyword evidence="1" id="KW-0812">Transmembrane</keyword>
<organism evidence="4 5">
    <name type="scientific">Glycine soja</name>
    <name type="common">Wild soybean</name>
    <dbReference type="NCBI Taxonomy" id="3848"/>
    <lineage>
        <taxon>Eukaryota</taxon>
        <taxon>Viridiplantae</taxon>
        <taxon>Streptophyta</taxon>
        <taxon>Embryophyta</taxon>
        <taxon>Tracheophyta</taxon>
        <taxon>Spermatophyta</taxon>
        <taxon>Magnoliopsida</taxon>
        <taxon>eudicotyledons</taxon>
        <taxon>Gunneridae</taxon>
        <taxon>Pentapetalae</taxon>
        <taxon>rosids</taxon>
        <taxon>fabids</taxon>
        <taxon>Fabales</taxon>
        <taxon>Fabaceae</taxon>
        <taxon>Papilionoideae</taxon>
        <taxon>50 kb inversion clade</taxon>
        <taxon>NPAAA clade</taxon>
        <taxon>indigoferoid/millettioid clade</taxon>
        <taxon>Phaseoleae</taxon>
        <taxon>Glycine</taxon>
        <taxon>Glycine subgen. Soja</taxon>
    </lineage>
</organism>
<keyword evidence="4" id="KW-0808">Transferase</keyword>
<dbReference type="Proteomes" id="UP000289340">
    <property type="component" value="Chromosome 7"/>
</dbReference>
<name>A0A445K1W2_GLYSO</name>
<feature type="domain" description="DUF4094" evidence="2">
    <location>
        <begin position="19"/>
        <end position="68"/>
    </location>
</feature>
<keyword evidence="5" id="KW-1185">Reference proteome</keyword>
<protein>
    <submittedName>
        <fullName evidence="3">Putative beta-1,3-galactosyltransferase 2 isoform A</fullName>
    </submittedName>
    <submittedName>
        <fullName evidence="4">Putative beta-1,3-galactosyltransferase 2 isoform B</fullName>
    </submittedName>
</protein>
<dbReference type="GO" id="GO:0016757">
    <property type="term" value="F:glycosyltransferase activity"/>
    <property type="evidence" value="ECO:0007669"/>
    <property type="project" value="UniProtKB-KW"/>
</dbReference>
<sequence length="99" mass="11342">MSMKSKGACVEVSGRNVLHRKWALLLCVASFCAGMFFTNRIWSMAEYKEISRASTEIERIKLNSEGCNLNLVSISVTLLLMLYFCYDSVLDFPPIPYYR</sequence>
<dbReference type="InterPro" id="IPR025298">
    <property type="entry name" value="DUF4094"/>
</dbReference>
<keyword evidence="4" id="KW-0328">Glycosyltransferase</keyword>
<reference evidence="4 5" key="1">
    <citation type="submission" date="2018-09" db="EMBL/GenBank/DDBJ databases">
        <title>A high-quality reference genome of wild soybean provides a powerful tool to mine soybean genomes.</title>
        <authorList>
            <person name="Xie M."/>
            <person name="Chung C.Y.L."/>
            <person name="Li M.-W."/>
            <person name="Wong F.-L."/>
            <person name="Chan T.-F."/>
            <person name="Lam H.-M."/>
        </authorList>
    </citation>
    <scope>NUCLEOTIDE SEQUENCE [LARGE SCALE GENOMIC DNA]</scope>
    <source>
        <strain evidence="5">cv. W05</strain>
        <tissue evidence="4">Hypocotyl of etiolated seedlings</tissue>
    </source>
</reference>
<dbReference type="EMBL" id="QZWG01000007">
    <property type="protein sequence ID" value="RZC04718.1"/>
    <property type="molecule type" value="Genomic_DNA"/>
</dbReference>
<evidence type="ECO:0000259" key="2">
    <source>
        <dbReference type="Pfam" id="PF13334"/>
    </source>
</evidence>
<dbReference type="AlphaFoldDB" id="A0A445K1W2"/>
<evidence type="ECO:0000313" key="4">
    <source>
        <dbReference type="EMBL" id="RZC04719.1"/>
    </source>
</evidence>